<protein>
    <submittedName>
        <fullName evidence="1">Uncharacterized protein</fullName>
    </submittedName>
</protein>
<dbReference type="Proteomes" id="UP000546464">
    <property type="component" value="Unassembled WGS sequence"/>
</dbReference>
<proteinExistence type="predicted"/>
<keyword evidence="2" id="KW-1185">Reference proteome</keyword>
<organism evidence="1 2">
    <name type="scientific">Ruficoccus amylovorans</name>
    <dbReference type="NCBI Taxonomy" id="1804625"/>
    <lineage>
        <taxon>Bacteria</taxon>
        <taxon>Pseudomonadati</taxon>
        <taxon>Verrucomicrobiota</taxon>
        <taxon>Opitutia</taxon>
        <taxon>Puniceicoccales</taxon>
        <taxon>Cerasicoccaceae</taxon>
        <taxon>Ruficoccus</taxon>
    </lineage>
</organism>
<dbReference type="RefSeq" id="WP_185674844.1">
    <property type="nucleotide sequence ID" value="NZ_JACHVB010000016.1"/>
</dbReference>
<reference evidence="1 2" key="1">
    <citation type="submission" date="2020-07" db="EMBL/GenBank/DDBJ databases">
        <authorList>
            <person name="Feng X."/>
        </authorList>
    </citation>
    <scope>NUCLEOTIDE SEQUENCE [LARGE SCALE GENOMIC DNA]</scope>
    <source>
        <strain evidence="1 2">JCM31066</strain>
    </source>
</reference>
<sequence length="345" mass="39108">MSSANMFWRSVEAIGSGARDVALRRYLSESYEKVRPYLMPCADLTQSIACERTLEGHYCMYRIADVPEEDGTYAAMCDEHFCPTKFYTREELVRYTINPQILVPAIAKCLGLHPQVSAVADDVWQVGTLPAATERTPVLFTRVKFEDAMQRVLEALIIKGSRRFILVTPTARYLNETCRGLLTRAESLSFPLDEVTAINGHEPVLTEAGRVRWQKTKESIGGVGALEAVFPTPQGTAWHDLTLVFRDGHTLTAKVGNTAMKLSFLEMGMEDGRSKEPNRQWRLLRAFAEERGIMDWSSRHAHPRNQKQKELLASRLSAFFGIEGEPILTMDRGKRWETVFMIRES</sequence>
<dbReference type="AlphaFoldDB" id="A0A842HE87"/>
<comment type="caution">
    <text evidence="1">The sequence shown here is derived from an EMBL/GenBank/DDBJ whole genome shotgun (WGS) entry which is preliminary data.</text>
</comment>
<evidence type="ECO:0000313" key="2">
    <source>
        <dbReference type="Proteomes" id="UP000546464"/>
    </source>
</evidence>
<evidence type="ECO:0000313" key="1">
    <source>
        <dbReference type="EMBL" id="MBC2593844.1"/>
    </source>
</evidence>
<dbReference type="EMBL" id="JACHVB010000016">
    <property type="protein sequence ID" value="MBC2593844.1"/>
    <property type="molecule type" value="Genomic_DNA"/>
</dbReference>
<name>A0A842HE87_9BACT</name>
<gene>
    <name evidence="1" type="ORF">H5P28_06180</name>
</gene>
<accession>A0A842HE87</accession>